<dbReference type="EMBL" id="FN668638">
    <property type="protein sequence ID" value="CBK19903.2"/>
    <property type="molecule type" value="Genomic_DNA"/>
</dbReference>
<dbReference type="GeneID" id="24917625"/>
<dbReference type="Pfam" id="PF02138">
    <property type="entry name" value="Beach"/>
    <property type="match status" value="1"/>
</dbReference>
<reference evidence="3" key="1">
    <citation type="submission" date="2010-02" db="EMBL/GenBank/DDBJ databases">
        <title>Sequencing and annotation of the Blastocystis hominis genome.</title>
        <authorList>
            <person name="Wincker P."/>
        </authorList>
    </citation>
    <scope>NUCLEOTIDE SEQUENCE</scope>
    <source>
        <strain evidence="3">Singapore isolate B</strain>
    </source>
</reference>
<feature type="domain" description="BEACH-type PH" evidence="2">
    <location>
        <begin position="5"/>
        <end position="118"/>
    </location>
</feature>
<dbReference type="InterPro" id="IPR023362">
    <property type="entry name" value="PH-BEACH_dom"/>
</dbReference>
<organism evidence="3">
    <name type="scientific">Blastocystis hominis</name>
    <dbReference type="NCBI Taxonomy" id="12968"/>
    <lineage>
        <taxon>Eukaryota</taxon>
        <taxon>Sar</taxon>
        <taxon>Stramenopiles</taxon>
        <taxon>Bigyra</taxon>
        <taxon>Opalozoa</taxon>
        <taxon>Opalinata</taxon>
        <taxon>Blastocystidae</taxon>
        <taxon>Blastocystis</taxon>
    </lineage>
</organism>
<dbReference type="OrthoDB" id="26681at2759"/>
<evidence type="ECO:0000313" key="4">
    <source>
        <dbReference type="Proteomes" id="UP000008312"/>
    </source>
</evidence>
<dbReference type="RefSeq" id="XP_012893951.1">
    <property type="nucleotide sequence ID" value="XM_013038497.1"/>
</dbReference>
<evidence type="ECO:0000313" key="3">
    <source>
        <dbReference type="EMBL" id="CBK19903.2"/>
    </source>
</evidence>
<feature type="domain" description="BEACH" evidence="1">
    <location>
        <begin position="132"/>
        <end position="437"/>
    </location>
</feature>
<dbReference type="InterPro" id="IPR036372">
    <property type="entry name" value="BEACH_dom_sf"/>
</dbReference>
<dbReference type="PANTHER" id="PTHR13743">
    <property type="entry name" value="BEIGE/BEACH-RELATED"/>
    <property type="match status" value="1"/>
</dbReference>
<dbReference type="InParanoid" id="D8LVR4"/>
<evidence type="ECO:0000259" key="2">
    <source>
        <dbReference type="PROSITE" id="PS51783"/>
    </source>
</evidence>
<dbReference type="PROSITE" id="PS50197">
    <property type="entry name" value="BEACH"/>
    <property type="match status" value="1"/>
</dbReference>
<dbReference type="Gene3D" id="1.10.1540.10">
    <property type="entry name" value="BEACH domain"/>
    <property type="match status" value="1"/>
</dbReference>
<dbReference type="InterPro" id="IPR050865">
    <property type="entry name" value="BEACH_Domain"/>
</dbReference>
<name>D8LVR4_BLAHO</name>
<dbReference type="Proteomes" id="UP000008312">
    <property type="component" value="Unassembled WGS sequence"/>
</dbReference>
<gene>
    <name evidence="3" type="ORF">GSBLH_T00000311001</name>
</gene>
<dbReference type="PROSITE" id="PS51783">
    <property type="entry name" value="PH_BEACH"/>
    <property type="match status" value="1"/>
</dbReference>
<dbReference type="AlphaFoldDB" id="D8LVR4"/>
<proteinExistence type="predicted"/>
<dbReference type="SMART" id="SM01026">
    <property type="entry name" value="Beach"/>
    <property type="match status" value="1"/>
</dbReference>
<dbReference type="SUPFAM" id="SSF50729">
    <property type="entry name" value="PH domain-like"/>
    <property type="match status" value="1"/>
</dbReference>
<dbReference type="InterPro" id="IPR000409">
    <property type="entry name" value="BEACH_dom"/>
</dbReference>
<evidence type="ECO:0000259" key="1">
    <source>
        <dbReference type="PROSITE" id="PS50197"/>
    </source>
</evidence>
<dbReference type="CDD" id="cd06071">
    <property type="entry name" value="Beach"/>
    <property type="match status" value="1"/>
</dbReference>
<keyword evidence="4" id="KW-1185">Reference proteome</keyword>
<dbReference type="SUPFAM" id="SSF81837">
    <property type="entry name" value="BEACH domain"/>
    <property type="match status" value="1"/>
</dbReference>
<sequence>MIEETEKKFSVTQVKSLRISAFDSKWGTLTIHKGLLLFTVDANQDVEGFSIISSPTPVQSLPAIFSLPLFQCVALYKRTYCCQQSALELFFRQGGFTDSLYLFFTERKIRDRVYRKIASRLPDSAIVQKLSESNIDLIKRLKLDIQWQSGQLPNFDYLMQLNIAAGRSIQDITHYPVFPWILKRADAFLDLNDKWNYRDLTLPMGAQTVRRLNQYIDQYEMMAELSSPDDFARARSATLDGMDDQIPPYYYGSHYSTPLGCVLHYLLRKEPFTQQHVLLQDGHFDVPDRLFYSASVTTKACLENPPEVKELIPEWFFDPHFLLNENHLTFGTTQDNVDINNVAIESSPSLFISQNLRALDSPITSAYLSDWIDLIFGYKQQGKPAAANYNVFFYLTYPDNCDVTNVQDTAVKTSVQTQATHFGQCPQLVFDSPHIRKLLPIKAARSLRNVLFETPRESIYHESPRRWMGSRCRIQSISDWDASALQSCVSTVQNILGEGFNEPDRKSAELSWPRESSYPWTITVDSMDYIEMTLLRVVLKVPNALSYNIKSHCFEIEYLNEQRAWTPIEVIAENSILQQPNVITILSFKTIITRFWRVRIVDIPFTERFLKLDVNTKPVYTCGDRSRDSSSIPTNSFVILSSPIVRHLDVMGRPLIPHVPSKEINPIGAALEFKPSLSALWYTRGDRMIDRDNALIVSDSRSVAMQDVKTKKARETISLPYRYLVSVRCLHPSLPLFFVDSGMRGCVDCVTQKMEIRTLSLLNESIRLLAVDDSLLVAVSEYENVYSL</sequence>
<dbReference type="InterPro" id="IPR011993">
    <property type="entry name" value="PH-like_dom_sf"/>
</dbReference>
<dbReference type="Gene3D" id="2.30.29.30">
    <property type="entry name" value="Pleckstrin-homology domain (PH domain)/Phosphotyrosine-binding domain (PTB)"/>
    <property type="match status" value="1"/>
</dbReference>
<accession>D8LVR4</accession>
<evidence type="ECO:0008006" key="5">
    <source>
        <dbReference type="Google" id="ProtNLM"/>
    </source>
</evidence>
<protein>
    <recommendedName>
        <fullName evidence="5">BEACH domain-containing protein</fullName>
    </recommendedName>
</protein>